<organism evidence="5 6">
    <name type="scientific">Rhodanobacter ginsengisoli</name>
    <dbReference type="NCBI Taxonomy" id="418646"/>
    <lineage>
        <taxon>Bacteria</taxon>
        <taxon>Pseudomonadati</taxon>
        <taxon>Pseudomonadota</taxon>
        <taxon>Gammaproteobacteria</taxon>
        <taxon>Lysobacterales</taxon>
        <taxon>Rhodanobacteraceae</taxon>
        <taxon>Rhodanobacter</taxon>
    </lineage>
</organism>
<evidence type="ECO:0000256" key="2">
    <source>
        <dbReference type="ARBA" id="ARBA00022801"/>
    </source>
</evidence>
<protein>
    <submittedName>
        <fullName evidence="5">NUDIX domain-containing protein</fullName>
    </submittedName>
</protein>
<keyword evidence="6" id="KW-1185">Reference proteome</keyword>
<dbReference type="Pfam" id="PF00293">
    <property type="entry name" value="NUDIX"/>
    <property type="match status" value="1"/>
</dbReference>
<evidence type="ECO:0000313" key="5">
    <source>
        <dbReference type="EMBL" id="MFC5526806.1"/>
    </source>
</evidence>
<sequence length="172" mass="19074">MFDVSPRQRECAMPGMALQCTMVSVIVIRGHGAEAEVLLLRRAQAHLHGLWTYVAGHIEPGEKAWQAALRELHEETGLRPHALYSADRCETYYDVREECVAVVPAFVAFVDAAAAVRRDGENDAHRWLPLDAAIPRLAFGGQRDLFGQVRREFIDGTPPEALRIPTTGTATE</sequence>
<gene>
    <name evidence="5" type="ORF">ACFPPA_13775</name>
</gene>
<dbReference type="InterPro" id="IPR000086">
    <property type="entry name" value="NUDIX_hydrolase_dom"/>
</dbReference>
<name>A0ABW0QPA0_9GAMM</name>
<feature type="domain" description="Nudix hydrolase" evidence="4">
    <location>
        <begin position="18"/>
        <end position="150"/>
    </location>
</feature>
<dbReference type="PRINTS" id="PR00502">
    <property type="entry name" value="NUDIXFAMILY"/>
</dbReference>
<dbReference type="Proteomes" id="UP001596114">
    <property type="component" value="Unassembled WGS sequence"/>
</dbReference>
<comment type="similarity">
    <text evidence="3">Belongs to the Nudix hydrolase family.</text>
</comment>
<dbReference type="PANTHER" id="PTHR43736:SF1">
    <property type="entry name" value="DIHYDRONEOPTERIN TRIPHOSPHATE DIPHOSPHATASE"/>
    <property type="match status" value="1"/>
</dbReference>
<dbReference type="InterPro" id="IPR020084">
    <property type="entry name" value="NUDIX_hydrolase_CS"/>
</dbReference>
<evidence type="ECO:0000313" key="6">
    <source>
        <dbReference type="Proteomes" id="UP001596114"/>
    </source>
</evidence>
<evidence type="ECO:0000259" key="4">
    <source>
        <dbReference type="PROSITE" id="PS51462"/>
    </source>
</evidence>
<reference evidence="6" key="1">
    <citation type="journal article" date="2019" name="Int. J. Syst. Evol. Microbiol.">
        <title>The Global Catalogue of Microorganisms (GCM) 10K type strain sequencing project: providing services to taxonomists for standard genome sequencing and annotation.</title>
        <authorList>
            <consortium name="The Broad Institute Genomics Platform"/>
            <consortium name="The Broad Institute Genome Sequencing Center for Infectious Disease"/>
            <person name="Wu L."/>
            <person name="Ma J."/>
        </authorList>
    </citation>
    <scope>NUCLEOTIDE SEQUENCE [LARGE SCALE GENOMIC DNA]</scope>
    <source>
        <strain evidence="6">CGMCC 1.16619</strain>
    </source>
</reference>
<dbReference type="Gene3D" id="3.90.79.10">
    <property type="entry name" value="Nucleoside Triphosphate Pyrophosphohydrolase"/>
    <property type="match status" value="1"/>
</dbReference>
<dbReference type="SUPFAM" id="SSF55811">
    <property type="entry name" value="Nudix"/>
    <property type="match status" value="1"/>
</dbReference>
<dbReference type="PROSITE" id="PS51462">
    <property type="entry name" value="NUDIX"/>
    <property type="match status" value="1"/>
</dbReference>
<dbReference type="RefSeq" id="WP_377320870.1">
    <property type="nucleotide sequence ID" value="NZ_JBHSNF010000003.1"/>
</dbReference>
<comment type="caution">
    <text evidence="5">The sequence shown here is derived from an EMBL/GenBank/DDBJ whole genome shotgun (WGS) entry which is preliminary data.</text>
</comment>
<dbReference type="PROSITE" id="PS00893">
    <property type="entry name" value="NUDIX_BOX"/>
    <property type="match status" value="1"/>
</dbReference>
<accession>A0ABW0QPA0</accession>
<dbReference type="EMBL" id="JBHSNF010000003">
    <property type="protein sequence ID" value="MFC5526806.1"/>
    <property type="molecule type" value="Genomic_DNA"/>
</dbReference>
<keyword evidence="2 3" id="KW-0378">Hydrolase</keyword>
<dbReference type="InterPro" id="IPR015797">
    <property type="entry name" value="NUDIX_hydrolase-like_dom_sf"/>
</dbReference>
<proteinExistence type="inferred from homology"/>
<dbReference type="InterPro" id="IPR020476">
    <property type="entry name" value="Nudix_hydrolase"/>
</dbReference>
<evidence type="ECO:0000256" key="1">
    <source>
        <dbReference type="ARBA" id="ARBA00001946"/>
    </source>
</evidence>
<comment type="cofactor">
    <cofactor evidence="1">
        <name>Mg(2+)</name>
        <dbReference type="ChEBI" id="CHEBI:18420"/>
    </cofactor>
</comment>
<dbReference type="PANTHER" id="PTHR43736">
    <property type="entry name" value="ADP-RIBOSE PYROPHOSPHATASE"/>
    <property type="match status" value="1"/>
</dbReference>
<evidence type="ECO:0000256" key="3">
    <source>
        <dbReference type="RuleBase" id="RU003476"/>
    </source>
</evidence>